<protein>
    <submittedName>
        <fullName evidence="1">Uncharacterized protein</fullName>
    </submittedName>
</protein>
<reference evidence="1" key="1">
    <citation type="submission" date="2022-08" db="UniProtKB">
        <authorList>
            <consortium name="EnsemblMetazoa"/>
        </authorList>
    </citation>
    <scope>IDENTIFICATION</scope>
    <source>
        <strain evidence="1">EBRO</strain>
    </source>
</reference>
<proteinExistence type="predicted"/>
<organism evidence="1">
    <name type="scientific">Anopheles atroparvus</name>
    <name type="common">European mosquito</name>
    <dbReference type="NCBI Taxonomy" id="41427"/>
    <lineage>
        <taxon>Eukaryota</taxon>
        <taxon>Metazoa</taxon>
        <taxon>Ecdysozoa</taxon>
        <taxon>Arthropoda</taxon>
        <taxon>Hexapoda</taxon>
        <taxon>Insecta</taxon>
        <taxon>Pterygota</taxon>
        <taxon>Neoptera</taxon>
        <taxon>Endopterygota</taxon>
        <taxon>Diptera</taxon>
        <taxon>Nematocera</taxon>
        <taxon>Culicoidea</taxon>
        <taxon>Culicidae</taxon>
        <taxon>Anophelinae</taxon>
        <taxon>Anopheles</taxon>
    </lineage>
</organism>
<accession>A0A182IK49</accession>
<dbReference type="EnsemblMetazoa" id="AATE000674-RA">
    <property type="protein sequence ID" value="AATE000674-PA.1"/>
    <property type="gene ID" value="AATE000674"/>
</dbReference>
<evidence type="ECO:0000313" key="1">
    <source>
        <dbReference type="EnsemblMetazoa" id="AATE000674-PA.1"/>
    </source>
</evidence>
<dbReference type="AlphaFoldDB" id="A0A182IK49"/>
<dbReference type="VEuPathDB" id="VectorBase:AATE000674"/>
<sequence length="520" mass="58437">MSLDVEYPACPRSPRLCCSPFVQERAQEWDERRKIRSDNPVGTHPPTGLGMQIPAAPSGTPRTKHQTALIRQLIDRICALVCWTLFTITDGSRPAERSGEREWRAPGGSLLAVEVEQQLEQRGRSDVAPEEQLLDGVAGDAAQERQQLEQGAVAVGGAGPAGADVGGERLLGALLERPHRGHLAERLGAGGGRAGAAGGGGGGEIGAVGADAGDASFAELELALVQHDRAQVDVLVRIDAQCRQLAEDLLEDLDLLEQEVGGERGARLAAVQVLVGEQQLAEVDRRQVLRHGQDEELAPRLLEQHQLVGHRELRERRQVLQEVDVHEEQLGGRLPDRVHRHQRVCRRRRLHACGREQRRHRHRRQVVVRGGRGRATRRRRTGGRWRRQERVAAERQVEPERRTVVRRVLQMVMVVLVVVLLVMVQMVRMVGRQGQAGREHHVVAQRRVLRDEQRHLLAQRRVARAPLVLHRVLHFLSRQARHWLRCVLSTTHGPSDFDLHTYWRLRRIDRLKNPAHPSHA</sequence>
<name>A0A182IK49_ANOAO</name>